<accession>A0ABM8VWR1</accession>
<evidence type="ECO:0000313" key="1">
    <source>
        <dbReference type="EMBL" id="CAG8465642.1"/>
    </source>
</evidence>
<keyword evidence="2" id="KW-1185">Reference proteome</keyword>
<name>A0ABM8VWR1_GIGMA</name>
<comment type="caution">
    <text evidence="1">The sequence shown here is derived from an EMBL/GenBank/DDBJ whole genome shotgun (WGS) entry which is preliminary data.</text>
</comment>
<gene>
    <name evidence="1" type="ORF">GMARGA_LOCUS525</name>
</gene>
<dbReference type="EMBL" id="CAJVQB010000089">
    <property type="protein sequence ID" value="CAG8465642.1"/>
    <property type="molecule type" value="Genomic_DNA"/>
</dbReference>
<sequence>MFPLKGIELGEDIVVAKVNKIKRNLSERILSVEITLEDEENTKITLFTEFGKQQINNKIDNSHDFVPTRFPRKNSLNNSLVKNNVQEAQWQERKFICFETAKGATQDALDKDFICLVYPEEELPGNSLQVKIEKDYYKTFDLLRRMLGIPHNTDKKKARQNNPEIDLIESQFLTFQQEKRELLEKGIREFSQTFGGNYSLIPIEIVEEREEKPINKETNTLKTQQPLN</sequence>
<evidence type="ECO:0000313" key="2">
    <source>
        <dbReference type="Proteomes" id="UP000789901"/>
    </source>
</evidence>
<dbReference type="Proteomes" id="UP000789901">
    <property type="component" value="Unassembled WGS sequence"/>
</dbReference>
<protein>
    <submittedName>
        <fullName evidence="1">22860_t:CDS:1</fullName>
    </submittedName>
</protein>
<reference evidence="1 2" key="1">
    <citation type="submission" date="2021-06" db="EMBL/GenBank/DDBJ databases">
        <authorList>
            <person name="Kallberg Y."/>
            <person name="Tangrot J."/>
            <person name="Rosling A."/>
        </authorList>
    </citation>
    <scope>NUCLEOTIDE SEQUENCE [LARGE SCALE GENOMIC DNA]</scope>
    <source>
        <strain evidence="1 2">120-4 pot B 10/14</strain>
    </source>
</reference>
<organism evidence="1 2">
    <name type="scientific">Gigaspora margarita</name>
    <dbReference type="NCBI Taxonomy" id="4874"/>
    <lineage>
        <taxon>Eukaryota</taxon>
        <taxon>Fungi</taxon>
        <taxon>Fungi incertae sedis</taxon>
        <taxon>Mucoromycota</taxon>
        <taxon>Glomeromycotina</taxon>
        <taxon>Glomeromycetes</taxon>
        <taxon>Diversisporales</taxon>
        <taxon>Gigasporaceae</taxon>
        <taxon>Gigaspora</taxon>
    </lineage>
</organism>
<proteinExistence type="predicted"/>